<dbReference type="OrthoDB" id="5132116at2759"/>
<dbReference type="OMA" id="MWITERE"/>
<dbReference type="Proteomes" id="UP000267027">
    <property type="component" value="Unassembled WGS sequence"/>
</dbReference>
<gene>
    <name evidence="1" type="ORF">ACOC_LOCUS4200</name>
</gene>
<dbReference type="PANTHER" id="PTHR11937">
    <property type="entry name" value="ACTIN"/>
    <property type="match status" value="1"/>
</dbReference>
<dbReference type="STRING" id="334426.A0A0R3PIM2"/>
<evidence type="ECO:0000313" key="1">
    <source>
        <dbReference type="EMBL" id="VDM55785.1"/>
    </source>
</evidence>
<dbReference type="SUPFAM" id="SSF53067">
    <property type="entry name" value="Actin-like ATPase domain"/>
    <property type="match status" value="1"/>
</dbReference>
<organism evidence="3">
    <name type="scientific">Angiostrongylus costaricensis</name>
    <name type="common">Nematode worm</name>
    <dbReference type="NCBI Taxonomy" id="334426"/>
    <lineage>
        <taxon>Eukaryota</taxon>
        <taxon>Metazoa</taxon>
        <taxon>Ecdysozoa</taxon>
        <taxon>Nematoda</taxon>
        <taxon>Chromadorea</taxon>
        <taxon>Rhabditida</taxon>
        <taxon>Rhabditina</taxon>
        <taxon>Rhabditomorpha</taxon>
        <taxon>Strongyloidea</taxon>
        <taxon>Metastrongylidae</taxon>
        <taxon>Angiostrongylus</taxon>
    </lineage>
</organism>
<proteinExistence type="predicted"/>
<keyword evidence="2" id="KW-1185">Reference proteome</keyword>
<accession>A0A0R3PIM2</accession>
<dbReference type="InterPro" id="IPR043129">
    <property type="entry name" value="ATPase_NBD"/>
</dbReference>
<dbReference type="WBParaSite" id="ACOC_0000419901-mRNA-1">
    <property type="protein sequence ID" value="ACOC_0000419901-mRNA-1"/>
    <property type="gene ID" value="ACOC_0000419901"/>
</dbReference>
<reference evidence="1 2" key="2">
    <citation type="submission" date="2018-11" db="EMBL/GenBank/DDBJ databases">
        <authorList>
            <consortium name="Pathogen Informatics"/>
        </authorList>
    </citation>
    <scope>NUCLEOTIDE SEQUENCE [LARGE SCALE GENOMIC DNA]</scope>
    <source>
        <strain evidence="1 2">Costa Rica</strain>
    </source>
</reference>
<name>A0A0R3PIM2_ANGCS</name>
<dbReference type="Gene3D" id="3.30.420.40">
    <property type="match status" value="2"/>
</dbReference>
<dbReference type="AlphaFoldDB" id="A0A0R3PIM2"/>
<dbReference type="InterPro" id="IPR004000">
    <property type="entry name" value="Actin"/>
</dbReference>
<dbReference type="Pfam" id="PF00022">
    <property type="entry name" value="Actin"/>
    <property type="match status" value="1"/>
</dbReference>
<evidence type="ECO:0000313" key="2">
    <source>
        <dbReference type="Proteomes" id="UP000267027"/>
    </source>
</evidence>
<protein>
    <submittedName>
        <fullName evidence="3">Fibronectin type-III domain-containing protein</fullName>
    </submittedName>
</protein>
<sequence length="131" mass="14810">MAKTALPSSIHTTFKLPDSKVISVRAERFSHYCSGWKQWSPRDLVQLGYEANTILKEGNTLFSGLAELTDKEMTALVPRSIKIRIVASPERKYSVWVGVSVLASLSSFQEMWITGNEYNECRPSIVHRKCC</sequence>
<reference evidence="3" key="1">
    <citation type="submission" date="2017-02" db="UniProtKB">
        <authorList>
            <consortium name="WormBaseParasite"/>
        </authorList>
    </citation>
    <scope>IDENTIFICATION</scope>
</reference>
<evidence type="ECO:0000313" key="3">
    <source>
        <dbReference type="WBParaSite" id="ACOC_0000419901-mRNA-1"/>
    </source>
</evidence>
<dbReference type="EMBL" id="UYYA01002682">
    <property type="protein sequence ID" value="VDM55785.1"/>
    <property type="molecule type" value="Genomic_DNA"/>
</dbReference>